<sequence length="379" mass="44057">MISMSSSHFFRWTEQLKNSGHQVHWIDVFDSNTYVEKIDFVHQTIGWRNKIKYPGRYKLKEKLPWLDKLVNKFNQRKLETVVERKLNEIQPDAVHSFVMYSACVPILKVMRKNPAIKWIYSAWGNDLYFYQNRPHYLSNIKEVLPVLDFMFADCKRDYFIAQKHGFKKEYLGTFPTGGGYDLKRYEQFVKPWDERKIILVKGYQHQFGRCNAVLQALLAIREEIKDFKVVVFAANEKVKEYVARPEFKNFKNLEIKGFVNPGEVMKLMGESVLYIGNSISDGTPNTLLEAIIMEAFPIQSDPGGATSETITHNFNGLLIKDPEDPSAIASTVKTALNNPAMMEKGIEYNRMNIKPQLEREYLRSRVLKAYGLVEKSLKN</sequence>
<dbReference type="Gene3D" id="3.40.50.2000">
    <property type="entry name" value="Glycogen Phosphorylase B"/>
    <property type="match status" value="2"/>
</dbReference>
<evidence type="ECO:0000313" key="3">
    <source>
        <dbReference type="Proteomes" id="UP001163981"/>
    </source>
</evidence>
<reference evidence="2" key="1">
    <citation type="submission" date="2021-02" db="EMBL/GenBank/DDBJ databases">
        <title>Salinimicrobium sp. nov. isolated from seawater in Tongyeong, Republic of Korea.</title>
        <authorList>
            <person name="Lee S.-J."/>
        </authorList>
    </citation>
    <scope>NUCLEOTIDE SEQUENCE</scope>
    <source>
        <strain evidence="2">HN-2-9-2</strain>
    </source>
</reference>
<keyword evidence="3" id="KW-1185">Reference proteome</keyword>
<gene>
    <name evidence="2" type="ORF">JRG66_01690</name>
</gene>
<protein>
    <submittedName>
        <fullName evidence="2">Glycosyltransferase family 4 protein</fullName>
    </submittedName>
</protein>
<name>A0ABY6NUZ5_9FLAO</name>
<organism evidence="2 3">
    <name type="scientific">Salinimicrobium tongyeongense</name>
    <dbReference type="NCBI Taxonomy" id="2809707"/>
    <lineage>
        <taxon>Bacteria</taxon>
        <taxon>Pseudomonadati</taxon>
        <taxon>Bacteroidota</taxon>
        <taxon>Flavobacteriia</taxon>
        <taxon>Flavobacteriales</taxon>
        <taxon>Flavobacteriaceae</taxon>
        <taxon>Salinimicrobium</taxon>
    </lineage>
</organism>
<dbReference type="InterPro" id="IPR001296">
    <property type="entry name" value="Glyco_trans_1"/>
</dbReference>
<accession>A0ABY6NUZ5</accession>
<dbReference type="EMBL" id="CP069620">
    <property type="protein sequence ID" value="UZH56744.1"/>
    <property type="molecule type" value="Genomic_DNA"/>
</dbReference>
<dbReference type="SUPFAM" id="SSF53756">
    <property type="entry name" value="UDP-Glycosyltransferase/glycogen phosphorylase"/>
    <property type="match status" value="1"/>
</dbReference>
<dbReference type="Pfam" id="PF00534">
    <property type="entry name" value="Glycos_transf_1"/>
    <property type="match status" value="1"/>
</dbReference>
<dbReference type="PANTHER" id="PTHR12526:SF638">
    <property type="entry name" value="SPORE COAT PROTEIN SA"/>
    <property type="match status" value="1"/>
</dbReference>
<evidence type="ECO:0000313" key="2">
    <source>
        <dbReference type="EMBL" id="UZH56744.1"/>
    </source>
</evidence>
<feature type="domain" description="Glycosyl transferase family 1" evidence="1">
    <location>
        <begin position="195"/>
        <end position="350"/>
    </location>
</feature>
<dbReference type="Proteomes" id="UP001163981">
    <property type="component" value="Chromosome"/>
</dbReference>
<evidence type="ECO:0000259" key="1">
    <source>
        <dbReference type="Pfam" id="PF00534"/>
    </source>
</evidence>
<proteinExistence type="predicted"/>
<dbReference type="PANTHER" id="PTHR12526">
    <property type="entry name" value="GLYCOSYLTRANSFERASE"/>
    <property type="match status" value="1"/>
</dbReference>
<dbReference type="CDD" id="cd03801">
    <property type="entry name" value="GT4_PimA-like"/>
    <property type="match status" value="1"/>
</dbReference>